<proteinExistence type="predicted"/>
<feature type="region of interest" description="Disordered" evidence="1">
    <location>
        <begin position="1"/>
        <end position="30"/>
    </location>
</feature>
<evidence type="ECO:0000256" key="1">
    <source>
        <dbReference type="SAM" id="MobiDB-lite"/>
    </source>
</evidence>
<sequence length="337" mass="38600">MASTTHLNVNPDDLIEVDTTTPDNGPAYGTDTTTITSSLLTYTYSNGRRYHTSNISRYLLPNDETEQSRLDLVHHSCLLLLRGQLFTAPITAPQRVLDCGTGTGIWALDFGELYPDAEIIGVDIAPIQPLWTVNNVSFQLHDVIEKAWAWPEGYFDYIHSRTLGTAVTDWNEYLERMWRHTKPGGWVEIGEHNLEMQCDDDSYTKESKVRRYSEEYFLPACEKLGMHYPQLETVKKSVEDAGFRDVTVRRLKYPWGPWPKDRELKRLGAVSAVILETGLEAYGMELITKALGKDPEEVRKVCEEAVEEVKRRKVHTYVYMWYIIGRKPTEEKKAASS</sequence>
<dbReference type="InterPro" id="IPR029063">
    <property type="entry name" value="SAM-dependent_MTases_sf"/>
</dbReference>
<organism evidence="2 3">
    <name type="scientific">Ascodesmis nigricans</name>
    <dbReference type="NCBI Taxonomy" id="341454"/>
    <lineage>
        <taxon>Eukaryota</taxon>
        <taxon>Fungi</taxon>
        <taxon>Dikarya</taxon>
        <taxon>Ascomycota</taxon>
        <taxon>Pezizomycotina</taxon>
        <taxon>Pezizomycetes</taxon>
        <taxon>Pezizales</taxon>
        <taxon>Ascodesmidaceae</taxon>
        <taxon>Ascodesmis</taxon>
    </lineage>
</organism>
<dbReference type="Pfam" id="PF13489">
    <property type="entry name" value="Methyltransf_23"/>
    <property type="match status" value="1"/>
</dbReference>
<reference evidence="2 3" key="1">
    <citation type="submission" date="2019-04" db="EMBL/GenBank/DDBJ databases">
        <title>Comparative genomics and transcriptomics to analyze fruiting body development in filamentous ascomycetes.</title>
        <authorList>
            <consortium name="DOE Joint Genome Institute"/>
            <person name="Lutkenhaus R."/>
            <person name="Traeger S."/>
            <person name="Breuer J."/>
            <person name="Kuo A."/>
            <person name="Lipzen A."/>
            <person name="Pangilinan J."/>
            <person name="Dilworth D."/>
            <person name="Sandor L."/>
            <person name="Poggeler S."/>
            <person name="Barry K."/>
            <person name="Grigoriev I.V."/>
            <person name="Nowrousian M."/>
        </authorList>
    </citation>
    <scope>NUCLEOTIDE SEQUENCE [LARGE SCALE GENOMIC DNA]</scope>
    <source>
        <strain evidence="2 3">CBS 389.68</strain>
    </source>
</reference>
<evidence type="ECO:0000313" key="3">
    <source>
        <dbReference type="Proteomes" id="UP000298138"/>
    </source>
</evidence>
<evidence type="ECO:0000313" key="2">
    <source>
        <dbReference type="EMBL" id="TGZ76668.1"/>
    </source>
</evidence>
<keyword evidence="2" id="KW-0489">Methyltransferase</keyword>
<dbReference type="CDD" id="cd02440">
    <property type="entry name" value="AdoMet_MTases"/>
    <property type="match status" value="1"/>
</dbReference>
<accession>A0A4S2MQ74</accession>
<protein>
    <submittedName>
        <fullName evidence="2">S-adenosyl-L-methionine-dependent methyltransferase</fullName>
    </submittedName>
</protein>
<dbReference type="GO" id="GO:0032259">
    <property type="term" value="P:methylation"/>
    <property type="evidence" value="ECO:0007669"/>
    <property type="project" value="UniProtKB-KW"/>
</dbReference>
<gene>
    <name evidence="2" type="ORF">EX30DRAFT_324419</name>
</gene>
<keyword evidence="2" id="KW-0808">Transferase</keyword>
<name>A0A4S2MQ74_9PEZI</name>
<dbReference type="Gene3D" id="3.40.50.150">
    <property type="entry name" value="Vaccinia Virus protein VP39"/>
    <property type="match status" value="1"/>
</dbReference>
<dbReference type="AlphaFoldDB" id="A0A4S2MQ74"/>
<keyword evidence="3" id="KW-1185">Reference proteome</keyword>
<dbReference type="Proteomes" id="UP000298138">
    <property type="component" value="Unassembled WGS sequence"/>
</dbReference>
<dbReference type="SUPFAM" id="SSF53335">
    <property type="entry name" value="S-adenosyl-L-methionine-dependent methyltransferases"/>
    <property type="match status" value="1"/>
</dbReference>
<dbReference type="GO" id="GO:0008168">
    <property type="term" value="F:methyltransferase activity"/>
    <property type="evidence" value="ECO:0007669"/>
    <property type="project" value="UniProtKB-KW"/>
</dbReference>
<dbReference type="STRING" id="341454.A0A4S2MQ74"/>
<dbReference type="OrthoDB" id="506498at2759"/>
<dbReference type="PANTHER" id="PTHR43591:SF24">
    <property type="entry name" value="2-METHOXY-6-POLYPRENYL-1,4-BENZOQUINOL METHYLASE, MITOCHONDRIAL"/>
    <property type="match status" value="1"/>
</dbReference>
<dbReference type="EMBL" id="ML220169">
    <property type="protein sequence ID" value="TGZ76668.1"/>
    <property type="molecule type" value="Genomic_DNA"/>
</dbReference>
<dbReference type="PANTHER" id="PTHR43591">
    <property type="entry name" value="METHYLTRANSFERASE"/>
    <property type="match status" value="1"/>
</dbReference>
<dbReference type="InParanoid" id="A0A4S2MQ74"/>